<accession>A0A8H4QQQ6</accession>
<proteinExistence type="predicted"/>
<organism evidence="1 2">
    <name type="scientific">Agrocybe pediades</name>
    <dbReference type="NCBI Taxonomy" id="84607"/>
    <lineage>
        <taxon>Eukaryota</taxon>
        <taxon>Fungi</taxon>
        <taxon>Dikarya</taxon>
        <taxon>Basidiomycota</taxon>
        <taxon>Agaricomycotina</taxon>
        <taxon>Agaricomycetes</taxon>
        <taxon>Agaricomycetidae</taxon>
        <taxon>Agaricales</taxon>
        <taxon>Agaricineae</taxon>
        <taxon>Strophariaceae</taxon>
        <taxon>Agrocybe</taxon>
    </lineage>
</organism>
<evidence type="ECO:0000313" key="1">
    <source>
        <dbReference type="EMBL" id="KAF4615650.1"/>
    </source>
</evidence>
<dbReference type="Proteomes" id="UP000521872">
    <property type="component" value="Unassembled WGS sequence"/>
</dbReference>
<reference evidence="1 2" key="1">
    <citation type="submission" date="2019-12" db="EMBL/GenBank/DDBJ databases">
        <authorList>
            <person name="Floudas D."/>
            <person name="Bentzer J."/>
            <person name="Ahren D."/>
            <person name="Johansson T."/>
            <person name="Persson P."/>
            <person name="Tunlid A."/>
        </authorList>
    </citation>
    <scope>NUCLEOTIDE SEQUENCE [LARGE SCALE GENOMIC DNA]</scope>
    <source>
        <strain evidence="1 2">CBS 102.39</strain>
    </source>
</reference>
<evidence type="ECO:0000313" key="2">
    <source>
        <dbReference type="Proteomes" id="UP000521872"/>
    </source>
</evidence>
<comment type="caution">
    <text evidence="1">The sequence shown here is derived from an EMBL/GenBank/DDBJ whole genome shotgun (WGS) entry which is preliminary data.</text>
</comment>
<dbReference type="EMBL" id="JAACJL010000034">
    <property type="protein sequence ID" value="KAF4615650.1"/>
    <property type="molecule type" value="Genomic_DNA"/>
</dbReference>
<dbReference type="AlphaFoldDB" id="A0A8H4QQQ6"/>
<gene>
    <name evidence="1" type="ORF">D9613_012486</name>
</gene>
<keyword evidence="2" id="KW-1185">Reference proteome</keyword>
<sequence>MLAPDCAHVNHGRLPQEMYDEIISFLQDDPITLRSCALTHRSLLFASQKHIFNSLILDTGLGKPVGSDEARFKYFFIAPNQLRSILQRSQYIGAYVRNLRITTNLTCLMQSREWEIGLTDKEMEQTHVESLTFCLQQFRYLECLSVRPALPEENYKLAWKNPEFLQAVQNLVSLPSLRCFDHCSPMDLAYNLKNHIEYLSMYAETGPNLSTSATPQTNRRCSVDFLQIWHNDIYGSTVLNPHLQEFLDIGNLKGLCIRSGHDRHLSADVDYLLRACEKSLLHLILESTTFLSDFDADGLNFTFKNLHALHTFHVRLQGEMGRRLPMLVTLLSTIPAGQENMLEELVVQIKCDYFQLSRDFHPEPWDNLWTLVTNSTHFPRLTKLYLRVFYSMGFVEDPSNLAGKTYLLSKWHLPPDSRISLSVDVQEQVNPFGPFHLFWPSDRVHHLVRLF</sequence>
<protein>
    <submittedName>
        <fullName evidence="1">Uncharacterized protein</fullName>
    </submittedName>
</protein>
<name>A0A8H4QQQ6_9AGAR</name>